<comment type="caution">
    <text evidence="2">The sequence shown here is derived from an EMBL/GenBank/DDBJ whole genome shotgun (WGS) entry which is preliminary data.</text>
</comment>
<evidence type="ECO:0000313" key="3">
    <source>
        <dbReference type="Proteomes" id="UP000586305"/>
    </source>
</evidence>
<proteinExistence type="predicted"/>
<dbReference type="Proteomes" id="UP000586305">
    <property type="component" value="Unassembled WGS sequence"/>
</dbReference>
<accession>A0A849V9X5</accession>
<protein>
    <submittedName>
        <fullName evidence="2">Uncharacterized protein</fullName>
    </submittedName>
</protein>
<reference evidence="2 3" key="1">
    <citation type="submission" date="2020-04" db="EMBL/GenBank/DDBJ databases">
        <title>Pseudoalteromonas caenipelagi sp. nov., isolated from a tidal flat.</title>
        <authorList>
            <person name="Park S."/>
            <person name="Yoon J.-H."/>
        </authorList>
    </citation>
    <scope>NUCLEOTIDE SEQUENCE [LARGE SCALE GENOMIC DNA]</scope>
    <source>
        <strain evidence="2 3">JBTF-M23</strain>
    </source>
</reference>
<organism evidence="2 3">
    <name type="scientific">Pseudoalteromonas caenipelagi</name>
    <dbReference type="NCBI Taxonomy" id="2726988"/>
    <lineage>
        <taxon>Bacteria</taxon>
        <taxon>Pseudomonadati</taxon>
        <taxon>Pseudomonadota</taxon>
        <taxon>Gammaproteobacteria</taxon>
        <taxon>Alteromonadales</taxon>
        <taxon>Pseudoalteromonadaceae</taxon>
        <taxon>Pseudoalteromonas</taxon>
    </lineage>
</organism>
<feature type="signal peptide" evidence="1">
    <location>
        <begin position="1"/>
        <end position="18"/>
    </location>
</feature>
<keyword evidence="1" id="KW-0732">Signal</keyword>
<keyword evidence="3" id="KW-1185">Reference proteome</keyword>
<dbReference type="RefSeq" id="WP_171625137.1">
    <property type="nucleotide sequence ID" value="NZ_JABBPG010000002.1"/>
</dbReference>
<gene>
    <name evidence="2" type="ORF">HG263_05825</name>
</gene>
<feature type="chain" id="PRO_5032813649" evidence="1">
    <location>
        <begin position="19"/>
        <end position="101"/>
    </location>
</feature>
<dbReference type="AlphaFoldDB" id="A0A849V9X5"/>
<dbReference type="EMBL" id="JABBPG010000002">
    <property type="protein sequence ID" value="NOU50056.1"/>
    <property type="molecule type" value="Genomic_DNA"/>
</dbReference>
<evidence type="ECO:0000313" key="2">
    <source>
        <dbReference type="EMBL" id="NOU50056.1"/>
    </source>
</evidence>
<name>A0A849V9X5_9GAMM</name>
<sequence>MKTLATLLGALFTTISYANTLPVAQINTTEGYPYKHVIFKAQRVELHYSELENGIECRVKVVDDKLQHSSDIQQVSRKKFKQSPMAACLTRTTAKQILAKL</sequence>
<evidence type="ECO:0000256" key="1">
    <source>
        <dbReference type="SAM" id="SignalP"/>
    </source>
</evidence>